<dbReference type="Proteomes" id="UP000078200">
    <property type="component" value="Unassembled WGS sequence"/>
</dbReference>
<protein>
    <submittedName>
        <fullName evidence="1">Uncharacterized protein</fullName>
    </submittedName>
</protein>
<evidence type="ECO:0000313" key="2">
    <source>
        <dbReference type="Proteomes" id="UP000078200"/>
    </source>
</evidence>
<organism evidence="1 2">
    <name type="scientific">Glossina austeni</name>
    <name type="common">Savannah tsetse fly</name>
    <dbReference type="NCBI Taxonomy" id="7395"/>
    <lineage>
        <taxon>Eukaryota</taxon>
        <taxon>Metazoa</taxon>
        <taxon>Ecdysozoa</taxon>
        <taxon>Arthropoda</taxon>
        <taxon>Hexapoda</taxon>
        <taxon>Insecta</taxon>
        <taxon>Pterygota</taxon>
        <taxon>Neoptera</taxon>
        <taxon>Endopterygota</taxon>
        <taxon>Diptera</taxon>
        <taxon>Brachycera</taxon>
        <taxon>Muscomorpha</taxon>
        <taxon>Hippoboscoidea</taxon>
        <taxon>Glossinidae</taxon>
        <taxon>Glossina</taxon>
    </lineage>
</organism>
<keyword evidence="2" id="KW-1185">Reference proteome</keyword>
<sequence>MKDTGSGAKNSTSSIEPGNRNISLRCITYSCRVWVCVVFGVSSTTTKFTGRLTRGEISEVVITTPSSNTVNFDQFVHTEEDGLYLPHAFQISSTEHLNFIYTTKLIPLVTI</sequence>
<dbReference type="EnsemblMetazoa" id="GAUT007064-RA">
    <property type="protein sequence ID" value="GAUT007064-PA"/>
    <property type="gene ID" value="GAUT007064"/>
</dbReference>
<evidence type="ECO:0000313" key="1">
    <source>
        <dbReference type="EnsemblMetazoa" id="GAUT007064-PA"/>
    </source>
</evidence>
<proteinExistence type="predicted"/>
<name>A0A1A9UJP0_GLOAU</name>
<dbReference type="VEuPathDB" id="VectorBase:GAUT007064"/>
<dbReference type="AlphaFoldDB" id="A0A1A9UJP0"/>
<reference evidence="1" key="1">
    <citation type="submission" date="2020-05" db="UniProtKB">
        <authorList>
            <consortium name="EnsemblMetazoa"/>
        </authorList>
    </citation>
    <scope>IDENTIFICATION</scope>
    <source>
        <strain evidence="1">TTRI</strain>
    </source>
</reference>
<dbReference type="STRING" id="7395.A0A1A9UJP0"/>
<accession>A0A1A9UJP0</accession>